<dbReference type="OMA" id="PIEWITI"/>
<dbReference type="STRING" id="936435.F8QGQ5"/>
<dbReference type="InParanoid" id="F8QGQ5"/>
<evidence type="ECO:0000256" key="3">
    <source>
        <dbReference type="ARBA" id="ARBA00022989"/>
    </source>
</evidence>
<feature type="transmembrane region" description="Helical" evidence="7">
    <location>
        <begin position="242"/>
        <end position="269"/>
    </location>
</feature>
<evidence type="ECO:0000256" key="7">
    <source>
        <dbReference type="SAM" id="Phobius"/>
    </source>
</evidence>
<evidence type="ECO:0000256" key="2">
    <source>
        <dbReference type="ARBA" id="ARBA00022692"/>
    </source>
</evidence>
<feature type="transmembrane region" description="Helical" evidence="7">
    <location>
        <begin position="199"/>
        <end position="222"/>
    </location>
</feature>
<keyword evidence="2 7" id="KW-0812">Transmembrane</keyword>
<feature type="region of interest" description="Disordered" evidence="6">
    <location>
        <begin position="311"/>
        <end position="333"/>
    </location>
</feature>
<feature type="domain" description="Rhodopsin" evidence="8">
    <location>
        <begin position="31"/>
        <end position="224"/>
    </location>
</feature>
<evidence type="ECO:0000256" key="4">
    <source>
        <dbReference type="ARBA" id="ARBA00023136"/>
    </source>
</evidence>
<gene>
    <name evidence="9" type="ORF">SERLA73DRAFT_164020</name>
</gene>
<dbReference type="Proteomes" id="UP000008063">
    <property type="component" value="Unassembled WGS sequence"/>
</dbReference>
<evidence type="ECO:0000256" key="6">
    <source>
        <dbReference type="SAM" id="MobiDB-lite"/>
    </source>
</evidence>
<comment type="similarity">
    <text evidence="5">Belongs to the SAT4 family.</text>
</comment>
<dbReference type="HOGENOM" id="CLU_052841_2_1_1"/>
<evidence type="ECO:0000256" key="5">
    <source>
        <dbReference type="ARBA" id="ARBA00038359"/>
    </source>
</evidence>
<comment type="subcellular location">
    <subcellularLocation>
        <location evidence="1">Membrane</location>
        <topology evidence="1">Multi-pass membrane protein</topology>
    </subcellularLocation>
</comment>
<keyword evidence="4 7" id="KW-0472">Membrane</keyword>
<accession>F8QGQ5</accession>
<dbReference type="InterPro" id="IPR049326">
    <property type="entry name" value="Rhodopsin_dom_fungi"/>
</dbReference>
<evidence type="ECO:0000256" key="1">
    <source>
        <dbReference type="ARBA" id="ARBA00004141"/>
    </source>
</evidence>
<dbReference type="PANTHER" id="PTHR33048:SF146">
    <property type="entry name" value="INTEGRAL MEMBRANE PROTEIN"/>
    <property type="match status" value="1"/>
</dbReference>
<proteinExistence type="inferred from homology"/>
<keyword evidence="10" id="KW-1185">Reference proteome</keyword>
<name>F8QGQ5_SERL3</name>
<feature type="transmembrane region" description="Helical" evidence="7">
    <location>
        <begin position="47"/>
        <end position="65"/>
    </location>
</feature>
<feature type="compositionally biased region" description="Polar residues" evidence="6">
    <location>
        <begin position="311"/>
        <end position="329"/>
    </location>
</feature>
<dbReference type="AlphaFoldDB" id="F8QGQ5"/>
<evidence type="ECO:0000259" key="8">
    <source>
        <dbReference type="Pfam" id="PF20684"/>
    </source>
</evidence>
<reference evidence="10" key="1">
    <citation type="journal article" date="2011" name="Science">
        <title>The plant cell wall-decomposing machinery underlies the functional diversity of forest fungi.</title>
        <authorList>
            <person name="Eastwood D.C."/>
            <person name="Floudas D."/>
            <person name="Binder M."/>
            <person name="Majcherczyk A."/>
            <person name="Schneider P."/>
            <person name="Aerts A."/>
            <person name="Asiegbu F.O."/>
            <person name="Baker S.E."/>
            <person name="Barry K."/>
            <person name="Bendiksby M."/>
            <person name="Blumentritt M."/>
            <person name="Coutinho P.M."/>
            <person name="Cullen D."/>
            <person name="de Vries R.P."/>
            <person name="Gathman A."/>
            <person name="Goodell B."/>
            <person name="Henrissat B."/>
            <person name="Ihrmark K."/>
            <person name="Kauserud H."/>
            <person name="Kohler A."/>
            <person name="LaButti K."/>
            <person name="Lapidus A."/>
            <person name="Lavin J.L."/>
            <person name="Lee Y.-H."/>
            <person name="Lindquist E."/>
            <person name="Lilly W."/>
            <person name="Lucas S."/>
            <person name="Morin E."/>
            <person name="Murat C."/>
            <person name="Oguiza J.A."/>
            <person name="Park J."/>
            <person name="Pisabarro A.G."/>
            <person name="Riley R."/>
            <person name="Rosling A."/>
            <person name="Salamov A."/>
            <person name="Schmidt O."/>
            <person name="Schmutz J."/>
            <person name="Skrede I."/>
            <person name="Stenlid J."/>
            <person name="Wiebenga A."/>
            <person name="Xie X."/>
            <person name="Kuees U."/>
            <person name="Hibbett D.S."/>
            <person name="Hoffmeister D."/>
            <person name="Hoegberg N."/>
            <person name="Martin F."/>
            <person name="Grigoriev I.V."/>
            <person name="Watkinson S.C."/>
        </authorList>
    </citation>
    <scope>NUCLEOTIDE SEQUENCE [LARGE SCALE GENOMIC DNA]</scope>
    <source>
        <strain evidence="10">strain S7.3</strain>
    </source>
</reference>
<evidence type="ECO:0000313" key="10">
    <source>
        <dbReference type="Proteomes" id="UP000008063"/>
    </source>
</evidence>
<sequence>MPIEWITIATIDVSKIVATVLHALTFLLTGFRLWFRLNIQRFWWEDAWATLALLFDIICLVGLWIPANVSSQFNALPETSSGSNALVASVWFSLLLCPAVVWSSRMSIIYSVIRIISPTSSIRRFAFGIVVLFAIIWVGMAIVIIYLCHEMFWDLSPSPSLPYPIGYLQISANVFSDIILVIFPLCLLWRVKLPRNERLVILSIFSSSILTSVASAVHAIYIFPNPAFKGETLTNLEFRLDFGLVILSNLKAALSLVICNLLVIVTFLYRIIRKGLLETDYRSSRQSAAYTASISIPPPEFLTTIDLESLASSPEGSNTDARSPDQMSMDSKLPDGMSILATVDQYH</sequence>
<feature type="transmembrane region" description="Helical" evidence="7">
    <location>
        <begin position="167"/>
        <end position="187"/>
    </location>
</feature>
<dbReference type="GO" id="GO:0016020">
    <property type="term" value="C:membrane"/>
    <property type="evidence" value="ECO:0007669"/>
    <property type="project" value="UniProtKB-SubCell"/>
</dbReference>
<feature type="transmembrane region" description="Helical" evidence="7">
    <location>
        <begin position="16"/>
        <end position="35"/>
    </location>
</feature>
<dbReference type="EMBL" id="GL945503">
    <property type="protein sequence ID" value="EGN92488.1"/>
    <property type="molecule type" value="Genomic_DNA"/>
</dbReference>
<organism evidence="10">
    <name type="scientific">Serpula lacrymans var. lacrymans (strain S7.3)</name>
    <name type="common">Dry rot fungus</name>
    <dbReference type="NCBI Taxonomy" id="936435"/>
    <lineage>
        <taxon>Eukaryota</taxon>
        <taxon>Fungi</taxon>
        <taxon>Dikarya</taxon>
        <taxon>Basidiomycota</taxon>
        <taxon>Agaricomycotina</taxon>
        <taxon>Agaricomycetes</taxon>
        <taxon>Agaricomycetidae</taxon>
        <taxon>Boletales</taxon>
        <taxon>Coniophorineae</taxon>
        <taxon>Serpulaceae</taxon>
        <taxon>Serpula</taxon>
    </lineage>
</organism>
<protein>
    <recommendedName>
        <fullName evidence="8">Rhodopsin domain-containing protein</fullName>
    </recommendedName>
</protein>
<keyword evidence="3 7" id="KW-1133">Transmembrane helix</keyword>
<feature type="transmembrane region" description="Helical" evidence="7">
    <location>
        <begin position="85"/>
        <end position="104"/>
    </location>
</feature>
<dbReference type="InterPro" id="IPR052337">
    <property type="entry name" value="SAT4-like"/>
</dbReference>
<dbReference type="PANTHER" id="PTHR33048">
    <property type="entry name" value="PTH11-LIKE INTEGRAL MEMBRANE PROTEIN (AFU_ORTHOLOGUE AFUA_5G11245)"/>
    <property type="match status" value="1"/>
</dbReference>
<dbReference type="Pfam" id="PF20684">
    <property type="entry name" value="Fung_rhodopsin"/>
    <property type="match status" value="1"/>
</dbReference>
<evidence type="ECO:0000313" key="9">
    <source>
        <dbReference type="EMBL" id="EGN92488.1"/>
    </source>
</evidence>
<feature type="transmembrane region" description="Helical" evidence="7">
    <location>
        <begin position="125"/>
        <end position="147"/>
    </location>
</feature>